<keyword evidence="1" id="KW-0812">Transmembrane</keyword>
<keyword evidence="1" id="KW-0472">Membrane</keyword>
<feature type="transmembrane region" description="Helical" evidence="1">
    <location>
        <begin position="35"/>
        <end position="54"/>
    </location>
</feature>
<dbReference type="Pfam" id="PF04238">
    <property type="entry name" value="DUF420"/>
    <property type="match status" value="1"/>
</dbReference>
<gene>
    <name evidence="2" type="ORF">HGA08_25805</name>
</gene>
<dbReference type="AlphaFoldDB" id="A0A846Y5P8"/>
<sequence>MLDLLILIMVIVVVALSWSVYQVKYRRRFALHKWVQIPLGIALLAAVFIFELDIRINGWQDRAAAEVGGHVSAAVWTSLVIHLFFAITTLLLWPIVLIRAVRGFGNPIRPGKHSSWHLPWARVAAVDLVATAVTGWIFYALAFVF</sequence>
<evidence type="ECO:0000313" key="3">
    <source>
        <dbReference type="Proteomes" id="UP000565711"/>
    </source>
</evidence>
<dbReference type="InterPro" id="IPR007352">
    <property type="entry name" value="DUF420"/>
</dbReference>
<accession>A0A846Y5P8</accession>
<evidence type="ECO:0000313" key="2">
    <source>
        <dbReference type="EMBL" id="NKY53615.1"/>
    </source>
</evidence>
<comment type="caution">
    <text evidence="2">The sequence shown here is derived from an EMBL/GenBank/DDBJ whole genome shotgun (WGS) entry which is preliminary data.</text>
</comment>
<protein>
    <submittedName>
        <fullName evidence="2">DUF420 domain-containing protein</fullName>
    </submittedName>
</protein>
<name>A0A846Y5P8_9NOCA</name>
<dbReference type="Proteomes" id="UP000565711">
    <property type="component" value="Unassembled WGS sequence"/>
</dbReference>
<proteinExistence type="predicted"/>
<dbReference type="EMBL" id="JAAXOP010000019">
    <property type="protein sequence ID" value="NKY53615.1"/>
    <property type="molecule type" value="Genomic_DNA"/>
</dbReference>
<organism evidence="2 3">
    <name type="scientific">Nocardia vermiculata</name>
    <dbReference type="NCBI Taxonomy" id="257274"/>
    <lineage>
        <taxon>Bacteria</taxon>
        <taxon>Bacillati</taxon>
        <taxon>Actinomycetota</taxon>
        <taxon>Actinomycetes</taxon>
        <taxon>Mycobacteriales</taxon>
        <taxon>Nocardiaceae</taxon>
        <taxon>Nocardia</taxon>
    </lineage>
</organism>
<reference evidence="2 3" key="1">
    <citation type="submission" date="2020-04" db="EMBL/GenBank/DDBJ databases">
        <title>MicrobeNet Type strains.</title>
        <authorList>
            <person name="Nicholson A.C."/>
        </authorList>
    </citation>
    <scope>NUCLEOTIDE SEQUENCE [LARGE SCALE GENOMIC DNA]</scope>
    <source>
        <strain evidence="2 3">JCM 12354</strain>
    </source>
</reference>
<feature type="transmembrane region" description="Helical" evidence="1">
    <location>
        <begin position="119"/>
        <end position="142"/>
    </location>
</feature>
<feature type="transmembrane region" description="Helical" evidence="1">
    <location>
        <begin position="74"/>
        <end position="98"/>
    </location>
</feature>
<evidence type="ECO:0000256" key="1">
    <source>
        <dbReference type="SAM" id="Phobius"/>
    </source>
</evidence>
<feature type="transmembrane region" description="Helical" evidence="1">
    <location>
        <begin position="6"/>
        <end position="23"/>
    </location>
</feature>
<keyword evidence="1" id="KW-1133">Transmembrane helix</keyword>
<keyword evidence="3" id="KW-1185">Reference proteome</keyword>